<dbReference type="eggNOG" id="COG0790">
    <property type="taxonomic scope" value="Bacteria"/>
</dbReference>
<dbReference type="KEGG" id="dor:Desor_0345"/>
<proteinExistence type="predicted"/>
<dbReference type="STRING" id="768706.Desor_0345"/>
<dbReference type="OrthoDB" id="9815923at2"/>
<sequence>MNWYSIYGLYAIIREYAKCPSNLPLYCRYEHGWNPLPEPNPYDLRTDKPLMLVWSRRRLQEWKAVSTIPAAISGAPFIHYRKMMKIEKDAAAKGTIAFPAHSTQLVDAVFDIDEYCKQLKSLPDEYQPITICLHLHDIERKKDEVYKKHGFNVVTAGPIWVLGFEFVQKFYDILRSHKYATSNQVGSYAFYAVEMGLPFFIFGGAAVLLNSGEPLMPSKYSYSDYPTGVMSTTIFQGPTQVISEEQREFVEAELGVHDCLSGIELKELLIESNHRVIESYEEFLKAGQGGVEEKITACGKLVEYFQDSGEKEKQLEYILKSFEYAVPRVEFCCHLGLYFQNIKQYEQGIFWYKMATQLEKPVSSRLMWLPHIQLCVCYDRLGKHQLAYEHNEIARKYSPQNEQILHNKRYLERVLGINPQ</sequence>
<evidence type="ECO:0008006" key="4">
    <source>
        <dbReference type="Google" id="ProtNLM"/>
    </source>
</evidence>
<keyword evidence="1" id="KW-0472">Membrane</keyword>
<name>G7W539_DESOD</name>
<gene>
    <name evidence="2" type="ordered locus">Desor_0345</name>
</gene>
<dbReference type="PATRIC" id="fig|768706.3.peg.306"/>
<dbReference type="AlphaFoldDB" id="G7W539"/>
<dbReference type="Proteomes" id="UP000006346">
    <property type="component" value="Chromosome"/>
</dbReference>
<dbReference type="InterPro" id="IPR011990">
    <property type="entry name" value="TPR-like_helical_dom_sf"/>
</dbReference>
<dbReference type="EMBL" id="CP003108">
    <property type="protein sequence ID" value="AET66055.1"/>
    <property type="molecule type" value="Genomic_DNA"/>
</dbReference>
<evidence type="ECO:0000313" key="3">
    <source>
        <dbReference type="Proteomes" id="UP000006346"/>
    </source>
</evidence>
<keyword evidence="3" id="KW-1185">Reference proteome</keyword>
<feature type="transmembrane region" description="Helical" evidence="1">
    <location>
        <begin position="188"/>
        <end position="209"/>
    </location>
</feature>
<evidence type="ECO:0000256" key="1">
    <source>
        <dbReference type="SAM" id="Phobius"/>
    </source>
</evidence>
<organism evidence="2 3">
    <name type="scientific">Desulfosporosinus orientis (strain ATCC 19365 / DSM 765 / NCIMB 8382 / VKM B-1628 / Singapore I)</name>
    <name type="common">Desulfotomaculum orientis</name>
    <dbReference type="NCBI Taxonomy" id="768706"/>
    <lineage>
        <taxon>Bacteria</taxon>
        <taxon>Bacillati</taxon>
        <taxon>Bacillota</taxon>
        <taxon>Clostridia</taxon>
        <taxon>Eubacteriales</taxon>
        <taxon>Desulfitobacteriaceae</taxon>
        <taxon>Desulfosporosinus</taxon>
    </lineage>
</organism>
<dbReference type="HOGENOM" id="CLU_653339_0_0_9"/>
<dbReference type="SUPFAM" id="SSF48452">
    <property type="entry name" value="TPR-like"/>
    <property type="match status" value="1"/>
</dbReference>
<reference evidence="2 3" key="2">
    <citation type="journal article" date="2012" name="J. Bacteriol.">
        <title>Complete genome sequences of Desulfosporosinus orientis DSM765T, Desulfosporosinus youngiae DSM17734T, Desulfosporosinus meridiei DSM13257T, and Desulfosporosinus acidiphilus DSM22704T.</title>
        <authorList>
            <person name="Pester M."/>
            <person name="Brambilla E."/>
            <person name="Alazard D."/>
            <person name="Rattei T."/>
            <person name="Weinmaier T."/>
            <person name="Han J."/>
            <person name="Lucas S."/>
            <person name="Lapidus A."/>
            <person name="Cheng J.F."/>
            <person name="Goodwin L."/>
            <person name="Pitluck S."/>
            <person name="Peters L."/>
            <person name="Ovchinnikova G."/>
            <person name="Teshima H."/>
            <person name="Detter J.C."/>
            <person name="Han C.S."/>
            <person name="Tapia R."/>
            <person name="Land M.L."/>
            <person name="Hauser L."/>
            <person name="Kyrpides N.C."/>
            <person name="Ivanova N.N."/>
            <person name="Pagani I."/>
            <person name="Huntmann M."/>
            <person name="Wei C.L."/>
            <person name="Davenport K.W."/>
            <person name="Daligault H."/>
            <person name="Chain P.S."/>
            <person name="Chen A."/>
            <person name="Mavromatis K."/>
            <person name="Markowitz V."/>
            <person name="Szeto E."/>
            <person name="Mikhailova N."/>
            <person name="Pati A."/>
            <person name="Wagner M."/>
            <person name="Woyke T."/>
            <person name="Ollivier B."/>
            <person name="Klenk H.P."/>
            <person name="Spring S."/>
            <person name="Loy A."/>
        </authorList>
    </citation>
    <scope>NUCLEOTIDE SEQUENCE [LARGE SCALE GENOMIC DNA]</scope>
    <source>
        <strain evidence="3">ATCC 19365 / DSM 765 / NCIMB 8382 / VKM B-1628</strain>
    </source>
</reference>
<dbReference type="Gene3D" id="1.25.40.10">
    <property type="entry name" value="Tetratricopeptide repeat domain"/>
    <property type="match status" value="1"/>
</dbReference>
<reference evidence="3" key="1">
    <citation type="submission" date="2011-11" db="EMBL/GenBank/DDBJ databases">
        <title>Complete sequence of Desulfosporosinus orientis DSM 765.</title>
        <authorList>
            <person name="Lucas S."/>
            <person name="Han J."/>
            <person name="Lapidus A."/>
            <person name="Cheng J.-F."/>
            <person name="Goodwin L."/>
            <person name="Pitluck S."/>
            <person name="Peters L."/>
            <person name="Ovchinnikova G."/>
            <person name="Teshima H."/>
            <person name="Detter J.C."/>
            <person name="Han C."/>
            <person name="Tapia R."/>
            <person name="Land M."/>
            <person name="Hauser L."/>
            <person name="Kyrpides N."/>
            <person name="Ivanova N."/>
            <person name="Pagani I."/>
            <person name="Pester M."/>
            <person name="Spring S."/>
            <person name="Ollivier B."/>
            <person name="Rattei T."/>
            <person name="Klenk H.-P."/>
            <person name="Wagner M."/>
            <person name="Loy A."/>
            <person name="Woyke T."/>
        </authorList>
    </citation>
    <scope>NUCLEOTIDE SEQUENCE [LARGE SCALE GENOMIC DNA]</scope>
    <source>
        <strain evidence="3">ATCC 19365 / DSM 765 / NCIMB 8382 / VKM B-1628</strain>
    </source>
</reference>
<accession>G7W539</accession>
<keyword evidence="1" id="KW-0812">Transmembrane</keyword>
<evidence type="ECO:0000313" key="2">
    <source>
        <dbReference type="EMBL" id="AET66055.1"/>
    </source>
</evidence>
<protein>
    <recommendedName>
        <fullName evidence="4">Tetratricopeptide repeat protein</fullName>
    </recommendedName>
</protein>
<dbReference type="RefSeq" id="WP_014182881.1">
    <property type="nucleotide sequence ID" value="NC_016584.1"/>
</dbReference>
<dbReference type="eggNOG" id="COG1216">
    <property type="taxonomic scope" value="Bacteria"/>
</dbReference>
<keyword evidence="1" id="KW-1133">Transmembrane helix</keyword>
<feature type="transmembrane region" description="Helical" evidence="1">
    <location>
        <begin position="150"/>
        <end position="168"/>
    </location>
</feature>